<organism evidence="1">
    <name type="scientific">Mimivirus LCMiAC02</name>
    <dbReference type="NCBI Taxonomy" id="2506609"/>
    <lineage>
        <taxon>Viruses</taxon>
        <taxon>Varidnaviria</taxon>
        <taxon>Bamfordvirae</taxon>
        <taxon>Nucleocytoviricota</taxon>
        <taxon>Megaviricetes</taxon>
        <taxon>Imitervirales</taxon>
        <taxon>Mimiviridae</taxon>
        <taxon>Klosneuvirinae</taxon>
    </lineage>
</organism>
<protein>
    <submittedName>
        <fullName evidence="1">Uncharacterized protein</fullName>
    </submittedName>
</protein>
<sequence>MTEQNYYEDIDDIKLKLKLKLVQDIALSHNKIEETNKEIHKKYSDNKQYLEFLNNILNDSIEKYNIIIHNLN</sequence>
<accession>A0A4D5XF26</accession>
<evidence type="ECO:0000313" key="1">
    <source>
        <dbReference type="EMBL" id="QBK89347.1"/>
    </source>
</evidence>
<gene>
    <name evidence="1" type="ORF">LCMiAC02_04420</name>
</gene>
<name>A0A4D5XF26_9VIRU</name>
<proteinExistence type="predicted"/>
<dbReference type="EMBL" id="MK500416">
    <property type="protein sequence ID" value="QBK89347.1"/>
    <property type="molecule type" value="Genomic_DNA"/>
</dbReference>
<reference evidence="1" key="1">
    <citation type="journal article" date="2019" name="MBio">
        <title>Virus Genomes from Deep Sea Sediments Expand the Ocean Megavirome and Support Independent Origins of Viral Gigantism.</title>
        <authorList>
            <person name="Backstrom D."/>
            <person name="Yutin N."/>
            <person name="Jorgensen S.L."/>
            <person name="Dharamshi J."/>
            <person name="Homa F."/>
            <person name="Zaremba-Niedwiedzka K."/>
            <person name="Spang A."/>
            <person name="Wolf Y.I."/>
            <person name="Koonin E.V."/>
            <person name="Ettema T.J."/>
        </authorList>
    </citation>
    <scope>NUCLEOTIDE SEQUENCE</scope>
</reference>